<dbReference type="GO" id="GO:0004114">
    <property type="term" value="F:3',5'-cyclic-nucleotide phosphodiesterase activity"/>
    <property type="evidence" value="ECO:0007669"/>
    <property type="project" value="UniProtKB-EC"/>
</dbReference>
<sequence>MIIRVLGCSGAIAAGYKTTAFLLDDDVLIDAGTGVGDLSLGELARIDHILISHSHLDHVLSIALLADAVMRQRAQQGRPAIQVHALPQTIEALQRHIFNGVIWPDFTRLPTPEQPALVLRPFAVGERLDLGGRQIEVLSAAHTVPAVGFAVDGGEAGHWVFTGDTGPNPALWQRLAEIKVAQLVIETAFGNDECALAALSQHLCPKSLGEELAHLREPAEVFITHIKPGEVAAVMAAVSAIDTPHRIQALSVGQQMRL</sequence>
<gene>
    <name evidence="2" type="ORF">RQP53_17145</name>
</gene>
<dbReference type="InterPro" id="IPR000396">
    <property type="entry name" value="Pdiesterase2"/>
</dbReference>
<dbReference type="InterPro" id="IPR001279">
    <property type="entry name" value="Metallo-B-lactamas"/>
</dbReference>
<dbReference type="PANTHER" id="PTHR28283">
    <property type="entry name" value="3',5'-CYCLIC-NUCLEOTIDE PHOSPHODIESTERASE 1"/>
    <property type="match status" value="1"/>
</dbReference>
<dbReference type="SUPFAM" id="SSF56281">
    <property type="entry name" value="Metallo-hydrolase/oxidoreductase"/>
    <property type="match status" value="1"/>
</dbReference>
<dbReference type="SMART" id="SM00849">
    <property type="entry name" value="Lactamase_B"/>
    <property type="match status" value="1"/>
</dbReference>
<evidence type="ECO:0000259" key="1">
    <source>
        <dbReference type="SMART" id="SM00849"/>
    </source>
</evidence>
<dbReference type="Pfam" id="PF12706">
    <property type="entry name" value="Lactamase_B_2"/>
    <property type="match status" value="1"/>
</dbReference>
<feature type="domain" description="Metallo-beta-lactamase" evidence="1">
    <location>
        <begin position="17"/>
        <end position="212"/>
    </location>
</feature>
<protein>
    <submittedName>
        <fullName evidence="2">3',5'-cyclic-nucleotide phosphodiesterase</fullName>
        <ecNumber evidence="2">3.1.4.17</ecNumber>
    </submittedName>
</protein>
<dbReference type="Gene3D" id="3.60.15.10">
    <property type="entry name" value="Ribonuclease Z/Hydroxyacylglutathione hydrolase-like"/>
    <property type="match status" value="1"/>
</dbReference>
<comment type="caution">
    <text evidence="2">The sequence shown here is derived from an EMBL/GenBank/DDBJ whole genome shotgun (WGS) entry which is preliminary data.</text>
</comment>
<evidence type="ECO:0000313" key="3">
    <source>
        <dbReference type="Proteomes" id="UP001246372"/>
    </source>
</evidence>
<dbReference type="PRINTS" id="PR00388">
    <property type="entry name" value="PDIESTERASE2"/>
</dbReference>
<keyword evidence="3" id="KW-1185">Reference proteome</keyword>
<dbReference type="Proteomes" id="UP001246372">
    <property type="component" value="Unassembled WGS sequence"/>
</dbReference>
<evidence type="ECO:0000313" key="2">
    <source>
        <dbReference type="EMBL" id="MDT9001007.1"/>
    </source>
</evidence>
<dbReference type="PANTHER" id="PTHR28283:SF1">
    <property type="entry name" value="3',5'-CYCLIC-NUCLEOTIDE PHOSPHODIESTERASE 1"/>
    <property type="match status" value="1"/>
</dbReference>
<name>A0ABU3PEH6_9BURK</name>
<proteinExistence type="predicted"/>
<dbReference type="EMBL" id="JAVXZY010000007">
    <property type="protein sequence ID" value="MDT9001007.1"/>
    <property type="molecule type" value="Genomic_DNA"/>
</dbReference>
<keyword evidence="2" id="KW-0378">Hydrolase</keyword>
<reference evidence="2" key="1">
    <citation type="submission" date="2023-09" db="EMBL/GenBank/DDBJ databases">
        <title>Paucibacter sp. APW11 Genome sequencing and assembly.</title>
        <authorList>
            <person name="Kim I."/>
        </authorList>
    </citation>
    <scope>NUCLEOTIDE SEQUENCE</scope>
    <source>
        <strain evidence="2">APW11</strain>
    </source>
</reference>
<dbReference type="InterPro" id="IPR036866">
    <property type="entry name" value="RibonucZ/Hydroxyglut_hydro"/>
</dbReference>
<dbReference type="EC" id="3.1.4.17" evidence="2"/>
<organism evidence="2 3">
    <name type="scientific">Roseateles aquae</name>
    <dbReference type="NCBI Taxonomy" id="3077235"/>
    <lineage>
        <taxon>Bacteria</taxon>
        <taxon>Pseudomonadati</taxon>
        <taxon>Pseudomonadota</taxon>
        <taxon>Betaproteobacteria</taxon>
        <taxon>Burkholderiales</taxon>
        <taxon>Sphaerotilaceae</taxon>
        <taxon>Roseateles</taxon>
    </lineage>
</organism>
<dbReference type="CDD" id="cd07735">
    <property type="entry name" value="class_II_PDE_MBL-fold"/>
    <property type="match status" value="1"/>
</dbReference>
<dbReference type="RefSeq" id="WP_315651893.1">
    <property type="nucleotide sequence ID" value="NZ_JAVXZY010000007.1"/>
</dbReference>
<accession>A0ABU3PEH6</accession>